<dbReference type="EMBL" id="VSSQ01002417">
    <property type="protein sequence ID" value="MPM15276.1"/>
    <property type="molecule type" value="Genomic_DNA"/>
</dbReference>
<comment type="caution">
    <text evidence="3">The sequence shown here is derived from an EMBL/GenBank/DDBJ whole genome shotgun (WGS) entry which is preliminary data.</text>
</comment>
<reference evidence="3" key="1">
    <citation type="submission" date="2019-08" db="EMBL/GenBank/DDBJ databases">
        <authorList>
            <person name="Kucharzyk K."/>
            <person name="Murdoch R.W."/>
            <person name="Higgins S."/>
            <person name="Loffler F."/>
        </authorList>
    </citation>
    <scope>NUCLEOTIDE SEQUENCE</scope>
</reference>
<sequence>MYCSHCGSPVQPNARFCVSCGTKVTLSASTPQPVNSSEPDENQDAVYAWGASNPDMKGLVPVRMKHVPPTDRKIVEAATIDVSGGPQLYDRVIKSQSAKAGYSVPIVFAIVAATLCAGGFAVNEPGLAWGSLAAALFLLFLGIVLASGRRKAFRLGFDWKTNTIWAMLDGKKPSYLGNASCITGLSINKNTTVTSRVANIGSSTNRVYTTVNDKKHSWQLVVSKSNNTHIPLFAFYSAKDAYRVLQKAEALLAQQK</sequence>
<keyword evidence="1" id="KW-0812">Transmembrane</keyword>
<proteinExistence type="predicted"/>
<keyword evidence="1" id="KW-1133">Transmembrane helix</keyword>
<feature type="transmembrane region" description="Helical" evidence="1">
    <location>
        <begin position="127"/>
        <end position="146"/>
    </location>
</feature>
<keyword evidence="1" id="KW-0472">Membrane</keyword>
<protein>
    <recommendedName>
        <fullName evidence="2">Zinc-ribbon domain-containing protein</fullName>
    </recommendedName>
</protein>
<feature type="domain" description="Zinc-ribbon" evidence="2">
    <location>
        <begin position="2"/>
        <end position="24"/>
    </location>
</feature>
<evidence type="ECO:0000259" key="2">
    <source>
        <dbReference type="Pfam" id="PF13240"/>
    </source>
</evidence>
<evidence type="ECO:0000256" key="1">
    <source>
        <dbReference type="SAM" id="Phobius"/>
    </source>
</evidence>
<name>A0A644XGB2_9ZZZZ</name>
<dbReference type="Pfam" id="PF13240">
    <property type="entry name" value="Zn_Ribbon_1"/>
    <property type="match status" value="1"/>
</dbReference>
<evidence type="ECO:0000313" key="3">
    <source>
        <dbReference type="EMBL" id="MPM15276.1"/>
    </source>
</evidence>
<dbReference type="InterPro" id="IPR026870">
    <property type="entry name" value="Zinc_ribbon_dom"/>
</dbReference>
<feature type="transmembrane region" description="Helical" evidence="1">
    <location>
        <begin position="100"/>
        <end position="121"/>
    </location>
</feature>
<gene>
    <name evidence="3" type="ORF">SDC9_61644</name>
</gene>
<accession>A0A644XGB2</accession>
<organism evidence="3">
    <name type="scientific">bioreactor metagenome</name>
    <dbReference type="NCBI Taxonomy" id="1076179"/>
    <lineage>
        <taxon>unclassified sequences</taxon>
        <taxon>metagenomes</taxon>
        <taxon>ecological metagenomes</taxon>
    </lineage>
</organism>
<dbReference type="AlphaFoldDB" id="A0A644XGB2"/>